<comment type="caution">
    <text evidence="8">The sequence shown here is derived from an EMBL/GenBank/DDBJ whole genome shotgun (WGS) entry which is preliminary data.</text>
</comment>
<proteinExistence type="inferred from homology"/>
<dbReference type="RefSeq" id="WP_196153157.1">
    <property type="nucleotide sequence ID" value="NZ_JADMLG010000018.1"/>
</dbReference>
<sequence length="201" mass="22246">MDDFEYDRVALVKLAQRIVGDAAEAEDVVQESWLRWHRVDTSTLDNPRAYLHRLVTHQAIDQLRRVRSRPETVALPEDLAGPDSDGALAEAVSAGMLLLLETLDPVERTVFLLHEVFGYSHAEIAPVVARTERAVRQLAYRARGRVRSRQSRYRPTPAEHRVSTLRFLLATDSGQLLSYADSCGAGTGGRSPTVGGGAESR</sequence>
<evidence type="ECO:0000256" key="1">
    <source>
        <dbReference type="ARBA" id="ARBA00010641"/>
    </source>
</evidence>
<dbReference type="SUPFAM" id="SSF88946">
    <property type="entry name" value="Sigma2 domain of RNA polymerase sigma factors"/>
    <property type="match status" value="1"/>
</dbReference>
<accession>A0A931IJK1</accession>
<protein>
    <submittedName>
        <fullName evidence="8">Sigma-70 family RNA polymerase sigma factor</fullName>
    </submittedName>
</protein>
<feature type="domain" description="RNA polymerase sigma factor 70 region 4 type 2" evidence="7">
    <location>
        <begin position="97"/>
        <end position="144"/>
    </location>
</feature>
<feature type="domain" description="RNA polymerase sigma-70 region 2" evidence="6">
    <location>
        <begin position="10"/>
        <end position="67"/>
    </location>
</feature>
<dbReference type="InterPro" id="IPR007627">
    <property type="entry name" value="RNA_pol_sigma70_r2"/>
</dbReference>
<dbReference type="SUPFAM" id="SSF88659">
    <property type="entry name" value="Sigma3 and sigma4 domains of RNA polymerase sigma factors"/>
    <property type="match status" value="1"/>
</dbReference>
<reference evidence="8" key="1">
    <citation type="submission" date="2020-11" db="EMBL/GenBank/DDBJ databases">
        <title>Nocardia NEAU-351.nov., a novel actinomycete isolated from the cow dung.</title>
        <authorList>
            <person name="Zhang X."/>
        </authorList>
    </citation>
    <scope>NUCLEOTIDE SEQUENCE</scope>
    <source>
        <strain evidence="8">NEAU-351</strain>
    </source>
</reference>
<keyword evidence="2" id="KW-0805">Transcription regulation</keyword>
<dbReference type="Gene3D" id="1.10.10.10">
    <property type="entry name" value="Winged helix-like DNA-binding domain superfamily/Winged helix DNA-binding domain"/>
    <property type="match status" value="1"/>
</dbReference>
<evidence type="ECO:0000259" key="7">
    <source>
        <dbReference type="Pfam" id="PF08281"/>
    </source>
</evidence>
<dbReference type="Pfam" id="PF04542">
    <property type="entry name" value="Sigma70_r2"/>
    <property type="match status" value="1"/>
</dbReference>
<dbReference type="GO" id="GO:0003677">
    <property type="term" value="F:DNA binding"/>
    <property type="evidence" value="ECO:0007669"/>
    <property type="project" value="UniProtKB-KW"/>
</dbReference>
<dbReference type="InterPro" id="IPR013249">
    <property type="entry name" value="RNA_pol_sigma70_r4_t2"/>
</dbReference>
<evidence type="ECO:0000259" key="6">
    <source>
        <dbReference type="Pfam" id="PF04542"/>
    </source>
</evidence>
<dbReference type="InterPro" id="IPR052704">
    <property type="entry name" value="ECF_Sigma-70_Domain"/>
</dbReference>
<dbReference type="GO" id="GO:0006352">
    <property type="term" value="P:DNA-templated transcription initiation"/>
    <property type="evidence" value="ECO:0007669"/>
    <property type="project" value="InterPro"/>
</dbReference>
<name>A0A931IJK1_9NOCA</name>
<dbReference type="Proteomes" id="UP000655751">
    <property type="component" value="Unassembled WGS sequence"/>
</dbReference>
<keyword evidence="9" id="KW-1185">Reference proteome</keyword>
<comment type="similarity">
    <text evidence="1">Belongs to the sigma-70 factor family. ECF subfamily.</text>
</comment>
<evidence type="ECO:0000256" key="4">
    <source>
        <dbReference type="ARBA" id="ARBA00023125"/>
    </source>
</evidence>
<dbReference type="NCBIfam" id="TIGR02937">
    <property type="entry name" value="sigma70-ECF"/>
    <property type="match status" value="1"/>
</dbReference>
<dbReference type="InterPro" id="IPR014284">
    <property type="entry name" value="RNA_pol_sigma-70_dom"/>
</dbReference>
<dbReference type="PANTHER" id="PTHR30173">
    <property type="entry name" value="SIGMA 19 FACTOR"/>
    <property type="match status" value="1"/>
</dbReference>
<dbReference type="PANTHER" id="PTHR30173:SF36">
    <property type="entry name" value="ECF RNA POLYMERASE SIGMA FACTOR SIGJ"/>
    <property type="match status" value="1"/>
</dbReference>
<evidence type="ECO:0000256" key="5">
    <source>
        <dbReference type="ARBA" id="ARBA00023163"/>
    </source>
</evidence>
<organism evidence="8 9">
    <name type="scientific">Nocardia bovistercoris</name>
    <dbReference type="NCBI Taxonomy" id="2785916"/>
    <lineage>
        <taxon>Bacteria</taxon>
        <taxon>Bacillati</taxon>
        <taxon>Actinomycetota</taxon>
        <taxon>Actinomycetes</taxon>
        <taxon>Mycobacteriales</taxon>
        <taxon>Nocardiaceae</taxon>
        <taxon>Nocardia</taxon>
    </lineage>
</organism>
<keyword evidence="5" id="KW-0804">Transcription</keyword>
<dbReference type="InterPro" id="IPR013324">
    <property type="entry name" value="RNA_pol_sigma_r3/r4-like"/>
</dbReference>
<evidence type="ECO:0000256" key="3">
    <source>
        <dbReference type="ARBA" id="ARBA00023082"/>
    </source>
</evidence>
<dbReference type="InterPro" id="IPR036388">
    <property type="entry name" value="WH-like_DNA-bd_sf"/>
</dbReference>
<dbReference type="Pfam" id="PF08281">
    <property type="entry name" value="Sigma70_r4_2"/>
    <property type="match status" value="1"/>
</dbReference>
<keyword evidence="3" id="KW-0731">Sigma factor</keyword>
<dbReference type="Gene3D" id="1.10.1740.10">
    <property type="match status" value="1"/>
</dbReference>
<evidence type="ECO:0000256" key="2">
    <source>
        <dbReference type="ARBA" id="ARBA00023015"/>
    </source>
</evidence>
<keyword evidence="4" id="KW-0238">DNA-binding</keyword>
<evidence type="ECO:0000313" key="9">
    <source>
        <dbReference type="Proteomes" id="UP000655751"/>
    </source>
</evidence>
<evidence type="ECO:0000313" key="8">
    <source>
        <dbReference type="EMBL" id="MBH0780850.1"/>
    </source>
</evidence>
<gene>
    <name evidence="8" type="ORF">IT779_31725</name>
</gene>
<dbReference type="InterPro" id="IPR013325">
    <property type="entry name" value="RNA_pol_sigma_r2"/>
</dbReference>
<dbReference type="EMBL" id="JADMLG010000018">
    <property type="protein sequence ID" value="MBH0780850.1"/>
    <property type="molecule type" value="Genomic_DNA"/>
</dbReference>
<dbReference type="AlphaFoldDB" id="A0A931IJK1"/>
<dbReference type="GO" id="GO:0016987">
    <property type="term" value="F:sigma factor activity"/>
    <property type="evidence" value="ECO:0007669"/>
    <property type="project" value="UniProtKB-KW"/>
</dbReference>